<organism evidence="2 3">
    <name type="scientific">Pseudomonas frederiksbergensis</name>
    <dbReference type="NCBI Taxonomy" id="104087"/>
    <lineage>
        <taxon>Bacteria</taxon>
        <taxon>Pseudomonadati</taxon>
        <taxon>Pseudomonadota</taxon>
        <taxon>Gammaproteobacteria</taxon>
        <taxon>Pseudomonadales</taxon>
        <taxon>Pseudomonadaceae</taxon>
        <taxon>Pseudomonas</taxon>
    </lineage>
</organism>
<evidence type="ECO:0000313" key="3">
    <source>
        <dbReference type="Proteomes" id="UP000182567"/>
    </source>
</evidence>
<accession>A0A1J0ESV1</accession>
<dbReference type="InterPro" id="IPR021245">
    <property type="entry name" value="DUF2790"/>
</dbReference>
<feature type="signal peptide" evidence="1">
    <location>
        <begin position="1"/>
        <end position="23"/>
    </location>
</feature>
<feature type="chain" id="PRO_5009611158" description="DUF2790 domain-containing protein" evidence="1">
    <location>
        <begin position="24"/>
        <end position="87"/>
    </location>
</feature>
<dbReference type="AlphaFoldDB" id="A0A1J0ESV1"/>
<gene>
    <name evidence="2" type="ORF">BLL42_26030</name>
</gene>
<dbReference type="GeneID" id="46911750"/>
<sequence length="87" mass="9532">MNMRILLVASALACTGFAGLALADSAPSQPVPYHYGMPLHVNKVISMTEPTTQDCKVVTAEMRFIDNVGKQEDISYLKLSDACHYQN</sequence>
<keyword evidence="1" id="KW-0732">Signal</keyword>
<dbReference type="Pfam" id="PF10976">
    <property type="entry name" value="DUF2790"/>
    <property type="match status" value="1"/>
</dbReference>
<dbReference type="Proteomes" id="UP000182567">
    <property type="component" value="Chromosome"/>
</dbReference>
<proteinExistence type="predicted"/>
<dbReference type="RefSeq" id="WP_071555527.1">
    <property type="nucleotide sequence ID" value="NZ_CP017886.1"/>
</dbReference>
<evidence type="ECO:0000256" key="1">
    <source>
        <dbReference type="SAM" id="SignalP"/>
    </source>
</evidence>
<evidence type="ECO:0000313" key="2">
    <source>
        <dbReference type="EMBL" id="APC18991.1"/>
    </source>
</evidence>
<dbReference type="Gene3D" id="2.30.140.50">
    <property type="entry name" value="Protein of unknown function DUF2790"/>
    <property type="match status" value="1"/>
</dbReference>
<evidence type="ECO:0008006" key="4">
    <source>
        <dbReference type="Google" id="ProtNLM"/>
    </source>
</evidence>
<reference evidence="3" key="1">
    <citation type="submission" date="2016-10" db="EMBL/GenBank/DDBJ databases">
        <title>Pseudomonas frederiksbergensis ERGS4:02 complete genome.</title>
        <authorList>
            <person name="Kumar R."/>
            <person name="Acharya V."/>
            <person name="Singh D."/>
        </authorList>
    </citation>
    <scope>NUCLEOTIDE SEQUENCE [LARGE SCALE GENOMIC DNA]</scope>
    <source>
        <strain evidence="3">ERGS4:02</strain>
    </source>
</reference>
<dbReference type="OrthoDB" id="7017737at2"/>
<dbReference type="EMBL" id="CP017886">
    <property type="protein sequence ID" value="APC18991.1"/>
    <property type="molecule type" value="Genomic_DNA"/>
</dbReference>
<protein>
    <recommendedName>
        <fullName evidence="4">DUF2790 domain-containing protein</fullName>
    </recommendedName>
</protein>
<name>A0A1J0ESV1_9PSED</name>